<dbReference type="InterPro" id="IPR032466">
    <property type="entry name" value="Metal_Hydrolase"/>
</dbReference>
<evidence type="ECO:0000313" key="3">
    <source>
        <dbReference type="EMBL" id="KAF7370584.1"/>
    </source>
</evidence>
<name>A0A8H7DCN2_9AGAR</name>
<reference evidence="3" key="1">
    <citation type="submission" date="2020-05" db="EMBL/GenBank/DDBJ databases">
        <title>Mycena genomes resolve the evolution of fungal bioluminescence.</title>
        <authorList>
            <person name="Tsai I.J."/>
        </authorList>
    </citation>
    <scope>NUCLEOTIDE SEQUENCE</scope>
    <source>
        <strain evidence="3">160909Yilan</strain>
    </source>
</reference>
<gene>
    <name evidence="3" type="ORF">MSAN_00690900</name>
</gene>
<dbReference type="InterPro" id="IPR011042">
    <property type="entry name" value="6-blade_b-propeller_TolB-like"/>
</dbReference>
<dbReference type="SUPFAM" id="SSF51338">
    <property type="entry name" value="Composite domain of metallo-dependent hydrolases"/>
    <property type="match status" value="1"/>
</dbReference>
<dbReference type="OrthoDB" id="194468at2759"/>
<accession>A0A8H7DCN2</accession>
<feature type="region of interest" description="Disordered" evidence="1">
    <location>
        <begin position="1"/>
        <end position="116"/>
    </location>
</feature>
<sequence>MSARTPFVPGAFGSSTRPESRAAQTPGNAPTTSTPHFVADPSNPLNGGLSANKSQENPENRPLNIGSLTTGKGNRTQNAPVLPRRQSIQTARPPPAPNHILRPGTSDPHSKPKLSVPNHRLQAHANSHSIVAPTPLQPRSAPALFSNSPSSFPSNFKTPALPMARLSPQQPQSTDPHAFHASPTDQMTEQPASPEQYQENVTMNNSSLRIKKLPSQPGPHHMVFGAPTELVEDDDIYEVPEGEVVRNASSRNKRGRSEVEDDDEHSHIHAQTKRFKPDENPYRHSPDDNEMYHRQSSPQDDQEYPPQQPRRQSAVHPGNHQTPGGHNLSAQYSNLAQAPANSGSSSEISRLVHILKADDFDLACDARVEKYMRLAEKWKACTREEWLAGAEELAALYSKIFDFAKSHMTAKVKLFASCEEKLKEQGEVLKDRDTLLADVKDRRSAARRGPVKALKYLLLLSVAGVLSIFLPSFGSGFTKVLRPSAAPEWKDNVWPIREQTPWDISTDYAYPRLLEYDVAEGTWLRLDVSPKGDIIFDMLGDLYCLPGTEVNTAGGAAVTARPVLLGVPHDANPSFSPKGDRIVFKSDAGLGVENIWVKPWSGCEAADLRPTKGTGSTALEQALASKMDDEHLLSMGIKETDARRINRLIREGRYDVQRVTNETYRWLSEPRFHPSGSHIIATKWYTSGRSLGAGEGWQYAVPKLGDNKTIAVGSGARVLGRTLPRGWSNEQYEDQQIGPEQFIWRGEDSVIFSKNVRDEYEYSYSKDAHKGIYSIFSFNISTQTTETLVGASPGGASRPELSPDGRTLAFVRRDRDHELLVFKDLHTGTIHHIWDGLTYDLSTISAPMGTYPSFAFTPSGDAIIIWAAGQIYFVPITTNAFGERIADSSRAPAPIRFKAHIEKRLAQTVTGTFDLVGTETAATQRVTAFKEMRADTKGRRVVFQAAGVTYVQHLGNASAIRVPVLHSAAPYYSPEWVPGDDLIIHARWSNTNFTTFEVADLTAEKAYEVAGLPMGRYFSAVVCERTGRHRRIAFLKTGSGSLTGDIVATAGEGLYLGDLTLPGGDGKVQIKNIRFIPSEISTGDKVKMRFIENNKLLVQQSDSAFIIDLESGSSGVAGTYSHLPVASGRMSTELVVSSPHAVKAKPQKGYAPAGVAFVEGYNVYFVAGHKLKNDEAVWAKPANATPGLTRLSLDGGHDITWSPDGTRLFWFLGPYLHSLEISKLNKCASEIKHDTTKFGISCVKDLLEYQEIIVEHPTDISRLKSDAAGLNTQTNSDVFVIFNATILTMETGEPKLDLIHDGVLTIRGGVIESVGTPGSFIPSGVTAINAQGGYVIPGFIDVHAHWNGFDERYPATSWELQTFLAYGVTTLHNPSSSNVDGFAERSRVERGQLVGSRIFSTGEPIYGAALWQLHQDIADDDEAYSALLRLKLEGGMGSISYKNYNLPIRASRQRLLNAARNLTMLCVPEGGMNFDWDLTYIIDGMTTLEHAMPVPVLFDDVMTLFALSGTGYTPTHIVNYGGAWGEQLVWATEDVPNDPKLRSFVPHANLNVLSESTARPKNSYQFFNTSISAAKMVHKGLKMHIGAHGENPYGVNYHAELRFAKEGGLTNYEVLRAATSDAATTLGIWPSIGSLSKGKLADLIVYPTGVDLLEGDISQTRDLRLVARGGRFWDATSMEEVWPLKGKKQVLPPINAD</sequence>
<dbReference type="PANTHER" id="PTHR43135">
    <property type="entry name" value="ALPHA-D-RIBOSE 1-METHYLPHOSPHONATE 5-TRIPHOSPHATE DIPHOSPHATASE"/>
    <property type="match status" value="1"/>
</dbReference>
<protein>
    <submittedName>
        <fullName evidence="3">Amidohydro-rel domain-containing protein</fullName>
    </submittedName>
</protein>
<dbReference type="Proteomes" id="UP000623467">
    <property type="component" value="Unassembled WGS sequence"/>
</dbReference>
<feature type="compositionally biased region" description="Low complexity" evidence="1">
    <location>
        <begin position="140"/>
        <end position="156"/>
    </location>
</feature>
<dbReference type="Pfam" id="PF01979">
    <property type="entry name" value="Amidohydro_1"/>
    <property type="match status" value="1"/>
</dbReference>
<dbReference type="Pfam" id="PF07676">
    <property type="entry name" value="PD40"/>
    <property type="match status" value="2"/>
</dbReference>
<feature type="compositionally biased region" description="Polar residues" evidence="1">
    <location>
        <begin position="43"/>
        <end position="57"/>
    </location>
</feature>
<keyword evidence="4" id="KW-1185">Reference proteome</keyword>
<dbReference type="InterPro" id="IPR011659">
    <property type="entry name" value="WD40"/>
</dbReference>
<evidence type="ECO:0000256" key="1">
    <source>
        <dbReference type="SAM" id="MobiDB-lite"/>
    </source>
</evidence>
<feature type="region of interest" description="Disordered" evidence="1">
    <location>
        <begin position="240"/>
        <end position="329"/>
    </location>
</feature>
<dbReference type="InterPro" id="IPR011059">
    <property type="entry name" value="Metal-dep_hydrolase_composite"/>
</dbReference>
<feature type="compositionally biased region" description="Polar residues" evidence="1">
    <location>
        <begin position="13"/>
        <end position="35"/>
    </location>
</feature>
<evidence type="ECO:0000313" key="4">
    <source>
        <dbReference type="Proteomes" id="UP000623467"/>
    </source>
</evidence>
<dbReference type="EMBL" id="JACAZH010000004">
    <property type="protein sequence ID" value="KAF7370584.1"/>
    <property type="molecule type" value="Genomic_DNA"/>
</dbReference>
<dbReference type="SUPFAM" id="SSF51556">
    <property type="entry name" value="Metallo-dependent hydrolases"/>
    <property type="match status" value="1"/>
</dbReference>
<dbReference type="Gene3D" id="3.20.20.140">
    <property type="entry name" value="Metal-dependent hydrolases"/>
    <property type="match status" value="1"/>
</dbReference>
<feature type="compositionally biased region" description="Polar residues" evidence="1">
    <location>
        <begin position="183"/>
        <end position="198"/>
    </location>
</feature>
<dbReference type="InterPro" id="IPR051781">
    <property type="entry name" value="Metallo-dep_Hydrolase"/>
</dbReference>
<organism evidence="3 4">
    <name type="scientific">Mycena sanguinolenta</name>
    <dbReference type="NCBI Taxonomy" id="230812"/>
    <lineage>
        <taxon>Eukaryota</taxon>
        <taxon>Fungi</taxon>
        <taxon>Dikarya</taxon>
        <taxon>Basidiomycota</taxon>
        <taxon>Agaricomycotina</taxon>
        <taxon>Agaricomycetes</taxon>
        <taxon>Agaricomycetidae</taxon>
        <taxon>Agaricales</taxon>
        <taxon>Marasmiineae</taxon>
        <taxon>Mycenaceae</taxon>
        <taxon>Mycena</taxon>
    </lineage>
</organism>
<feature type="compositionally biased region" description="Polar residues" evidence="1">
    <location>
        <begin position="66"/>
        <end position="79"/>
    </location>
</feature>
<proteinExistence type="predicted"/>
<feature type="compositionally biased region" description="Basic and acidic residues" evidence="1">
    <location>
        <begin position="275"/>
        <end position="293"/>
    </location>
</feature>
<dbReference type="InterPro" id="IPR006680">
    <property type="entry name" value="Amidohydro-rel"/>
</dbReference>
<evidence type="ECO:0000259" key="2">
    <source>
        <dbReference type="Pfam" id="PF01979"/>
    </source>
</evidence>
<dbReference type="PANTHER" id="PTHR43135:SF3">
    <property type="entry name" value="ALPHA-D-RIBOSE 1-METHYLPHOSPHONATE 5-TRIPHOSPHATE DIPHOSPHATASE"/>
    <property type="match status" value="1"/>
</dbReference>
<feature type="region of interest" description="Disordered" evidence="1">
    <location>
        <begin position="132"/>
        <end position="198"/>
    </location>
</feature>
<feature type="domain" description="Amidohydrolase-related" evidence="2">
    <location>
        <begin position="1571"/>
        <end position="1646"/>
    </location>
</feature>
<dbReference type="GO" id="GO:0016810">
    <property type="term" value="F:hydrolase activity, acting on carbon-nitrogen (but not peptide) bonds"/>
    <property type="evidence" value="ECO:0007669"/>
    <property type="project" value="InterPro"/>
</dbReference>
<dbReference type="SUPFAM" id="SSF82171">
    <property type="entry name" value="DPP6 N-terminal domain-like"/>
    <property type="match status" value="1"/>
</dbReference>
<dbReference type="Gene3D" id="2.120.10.30">
    <property type="entry name" value="TolB, C-terminal domain"/>
    <property type="match status" value="2"/>
</dbReference>
<feature type="compositionally biased region" description="Polar residues" evidence="1">
    <location>
        <begin position="319"/>
        <end position="329"/>
    </location>
</feature>
<comment type="caution">
    <text evidence="3">The sequence shown here is derived from an EMBL/GenBank/DDBJ whole genome shotgun (WGS) entry which is preliminary data.</text>
</comment>
<dbReference type="Gene3D" id="2.30.40.10">
    <property type="entry name" value="Urease, subunit C, domain 1"/>
    <property type="match status" value="1"/>
</dbReference>